<evidence type="ECO:0000256" key="5">
    <source>
        <dbReference type="ARBA" id="ARBA00022519"/>
    </source>
</evidence>
<gene>
    <name evidence="10" type="ORF">SKTS_12510</name>
</gene>
<keyword evidence="11" id="KW-1185">Reference proteome</keyword>
<dbReference type="GO" id="GO:0043190">
    <property type="term" value="C:ATP-binding cassette (ABC) transporter complex"/>
    <property type="evidence" value="ECO:0007669"/>
    <property type="project" value="InterPro"/>
</dbReference>
<proteinExistence type="predicted"/>
<keyword evidence="8 9" id="KW-0472">Membrane</keyword>
<feature type="transmembrane region" description="Helical" evidence="9">
    <location>
        <begin position="86"/>
        <end position="103"/>
    </location>
</feature>
<feature type="transmembrane region" description="Helical" evidence="9">
    <location>
        <begin position="12"/>
        <end position="35"/>
    </location>
</feature>
<name>A0A6F8VC82_9PROT</name>
<dbReference type="RefSeq" id="WP_173061946.1">
    <property type="nucleotide sequence ID" value="NZ_AP022853.1"/>
</dbReference>
<dbReference type="PANTHER" id="PTHR33529">
    <property type="entry name" value="SLR0882 PROTEIN-RELATED"/>
    <property type="match status" value="1"/>
</dbReference>
<evidence type="ECO:0000256" key="4">
    <source>
        <dbReference type="ARBA" id="ARBA00022475"/>
    </source>
</evidence>
<organism evidence="10 11">
    <name type="scientific">Sulfurimicrobium lacus</name>
    <dbReference type="NCBI Taxonomy" id="2715678"/>
    <lineage>
        <taxon>Bacteria</taxon>
        <taxon>Pseudomonadati</taxon>
        <taxon>Pseudomonadota</taxon>
        <taxon>Betaproteobacteria</taxon>
        <taxon>Nitrosomonadales</taxon>
        <taxon>Sulfuricellaceae</taxon>
        <taxon>Sulfurimicrobium</taxon>
    </lineage>
</organism>
<dbReference type="InterPro" id="IPR005495">
    <property type="entry name" value="LptG/LptF_permease"/>
</dbReference>
<dbReference type="Proteomes" id="UP000502260">
    <property type="component" value="Chromosome"/>
</dbReference>
<dbReference type="InterPro" id="IPR030922">
    <property type="entry name" value="LptF"/>
</dbReference>
<evidence type="ECO:0000256" key="3">
    <source>
        <dbReference type="ARBA" id="ARBA00022448"/>
    </source>
</evidence>
<feature type="transmembrane region" description="Helical" evidence="9">
    <location>
        <begin position="265"/>
        <end position="287"/>
    </location>
</feature>
<feature type="transmembrane region" description="Helical" evidence="9">
    <location>
        <begin position="109"/>
        <end position="125"/>
    </location>
</feature>
<feature type="transmembrane region" description="Helical" evidence="9">
    <location>
        <begin position="327"/>
        <end position="346"/>
    </location>
</feature>
<keyword evidence="3" id="KW-0813">Transport</keyword>
<evidence type="ECO:0000256" key="1">
    <source>
        <dbReference type="ARBA" id="ARBA00004429"/>
    </source>
</evidence>
<evidence type="ECO:0000256" key="8">
    <source>
        <dbReference type="ARBA" id="ARBA00023136"/>
    </source>
</evidence>
<dbReference type="KEGG" id="slac:SKTS_12510"/>
<dbReference type="Pfam" id="PF03739">
    <property type="entry name" value="LptF_LptG"/>
    <property type="match status" value="1"/>
</dbReference>
<dbReference type="NCBIfam" id="TIGR04407">
    <property type="entry name" value="LptF_YjgP"/>
    <property type="match status" value="1"/>
</dbReference>
<keyword evidence="5" id="KW-0997">Cell inner membrane</keyword>
<sequence length="363" mass="40341">MIFRRALLHELFGNATAVFIVLLAISITTLVIRLLGQAASGSLASEAVVAFLGFSALNYLPVLLSLTLFIAVLLTLTRSYRDNEMVVWFCSGLSLTAFIRPVMAFAMPVALIVAVLSLLLSPWALEKQNQYRAQIDSRDDVAAVAPGVFKESKHADRVFFVESFAGTKNTVHNIFMQSTENQKQGVMFAEHGYQSQASNGDRYLMLLDGRRYEGLPGSPEYKIVEFERYAVRIDPYEAHLEAPSAKALSILELIRNKTLTNIAELQWRLSLPLSAVLLALMAIPLSFVNPRAGRSMNLIMALVTYLIYNNCISIAQAWVAQGKLHPALGVWLVHGILVLLIGALFYRRLLLAPSLFNLLRRKT</sequence>
<accession>A0A6F8VC82</accession>
<evidence type="ECO:0000256" key="9">
    <source>
        <dbReference type="SAM" id="Phobius"/>
    </source>
</evidence>
<keyword evidence="6 9" id="KW-0812">Transmembrane</keyword>
<evidence type="ECO:0000256" key="7">
    <source>
        <dbReference type="ARBA" id="ARBA00022989"/>
    </source>
</evidence>
<feature type="transmembrane region" description="Helical" evidence="9">
    <location>
        <begin position="47"/>
        <end position="74"/>
    </location>
</feature>
<evidence type="ECO:0000256" key="2">
    <source>
        <dbReference type="ARBA" id="ARBA00014213"/>
    </source>
</evidence>
<dbReference type="GO" id="GO:0015920">
    <property type="term" value="P:lipopolysaccharide transport"/>
    <property type="evidence" value="ECO:0007669"/>
    <property type="project" value="TreeGrafter"/>
</dbReference>
<dbReference type="PANTHER" id="PTHR33529:SF7">
    <property type="entry name" value="LIPOPOLYSACCHARIDE EXPORT SYSTEM PERMEASE PROTEIN LPTF"/>
    <property type="match status" value="1"/>
</dbReference>
<evidence type="ECO:0000256" key="6">
    <source>
        <dbReference type="ARBA" id="ARBA00022692"/>
    </source>
</evidence>
<dbReference type="EMBL" id="AP022853">
    <property type="protein sequence ID" value="BCB26365.1"/>
    <property type="molecule type" value="Genomic_DNA"/>
</dbReference>
<reference evidence="11" key="1">
    <citation type="submission" date="2020-03" db="EMBL/GenBank/DDBJ databases">
        <title>Complete genome sequence of sulfur-oxidizing bacterium skT11.</title>
        <authorList>
            <person name="Kanda M."/>
            <person name="Kojima H."/>
            <person name="Fukui M."/>
        </authorList>
    </citation>
    <scope>NUCLEOTIDE SEQUENCE [LARGE SCALE GENOMIC DNA]</scope>
    <source>
        <strain evidence="11">skT11</strain>
    </source>
</reference>
<keyword evidence="4" id="KW-1003">Cell membrane</keyword>
<feature type="transmembrane region" description="Helical" evidence="9">
    <location>
        <begin position="299"/>
        <end position="320"/>
    </location>
</feature>
<dbReference type="AlphaFoldDB" id="A0A6F8VC82"/>
<evidence type="ECO:0000313" key="11">
    <source>
        <dbReference type="Proteomes" id="UP000502260"/>
    </source>
</evidence>
<protein>
    <recommendedName>
        <fullName evidence="2">Lipopolysaccharide export system permease protein LptF</fullName>
    </recommendedName>
</protein>
<comment type="subcellular location">
    <subcellularLocation>
        <location evidence="1">Cell inner membrane</location>
        <topology evidence="1">Multi-pass membrane protein</topology>
    </subcellularLocation>
</comment>
<dbReference type="GO" id="GO:0055085">
    <property type="term" value="P:transmembrane transport"/>
    <property type="evidence" value="ECO:0007669"/>
    <property type="project" value="InterPro"/>
</dbReference>
<evidence type="ECO:0000313" key="10">
    <source>
        <dbReference type="EMBL" id="BCB26365.1"/>
    </source>
</evidence>
<keyword evidence="7 9" id="KW-1133">Transmembrane helix</keyword>